<evidence type="ECO:0000259" key="4">
    <source>
        <dbReference type="Pfam" id="PF16679"/>
    </source>
</evidence>
<name>A0A7I8LG96_SPIIN</name>
<dbReference type="Pfam" id="PF16679">
    <property type="entry name" value="CDT1_C"/>
    <property type="match status" value="1"/>
</dbReference>
<dbReference type="GO" id="GO:0030174">
    <property type="term" value="P:regulation of DNA-templated DNA replication initiation"/>
    <property type="evidence" value="ECO:0007669"/>
    <property type="project" value="InterPro"/>
</dbReference>
<dbReference type="PANTHER" id="PTHR28637:SF1">
    <property type="entry name" value="DNA REPLICATION FACTOR CDT1"/>
    <property type="match status" value="1"/>
</dbReference>
<comment type="similarity">
    <text evidence="1">Belongs to the Cdt1 family.</text>
</comment>
<organism evidence="5 6">
    <name type="scientific">Spirodela intermedia</name>
    <name type="common">Intermediate duckweed</name>
    <dbReference type="NCBI Taxonomy" id="51605"/>
    <lineage>
        <taxon>Eukaryota</taxon>
        <taxon>Viridiplantae</taxon>
        <taxon>Streptophyta</taxon>
        <taxon>Embryophyta</taxon>
        <taxon>Tracheophyta</taxon>
        <taxon>Spermatophyta</taxon>
        <taxon>Magnoliopsida</taxon>
        <taxon>Liliopsida</taxon>
        <taxon>Araceae</taxon>
        <taxon>Lemnoideae</taxon>
        <taxon>Spirodela</taxon>
    </lineage>
</organism>
<dbReference type="GO" id="GO:0071163">
    <property type="term" value="P:DNA replication preinitiation complex assembly"/>
    <property type="evidence" value="ECO:0007669"/>
    <property type="project" value="InterPro"/>
</dbReference>
<feature type="region of interest" description="Disordered" evidence="3">
    <location>
        <begin position="60"/>
        <end position="83"/>
    </location>
</feature>
<dbReference type="GO" id="GO:0000278">
    <property type="term" value="P:mitotic cell cycle"/>
    <property type="evidence" value="ECO:0007669"/>
    <property type="project" value="TreeGrafter"/>
</dbReference>
<dbReference type="GO" id="GO:0000076">
    <property type="term" value="P:DNA replication checkpoint signaling"/>
    <property type="evidence" value="ECO:0007669"/>
    <property type="project" value="TreeGrafter"/>
</dbReference>
<proteinExistence type="inferred from homology"/>
<dbReference type="InterPro" id="IPR038090">
    <property type="entry name" value="Cdt1_C_WH_dom_sf"/>
</dbReference>
<dbReference type="GO" id="GO:0003677">
    <property type="term" value="F:DNA binding"/>
    <property type="evidence" value="ECO:0007669"/>
    <property type="project" value="InterPro"/>
</dbReference>
<feature type="domain" description="DNA replication factor Cdt1 C-terminal" evidence="4">
    <location>
        <begin position="191"/>
        <end position="256"/>
    </location>
</feature>
<dbReference type="InterPro" id="IPR032054">
    <property type="entry name" value="Cdt1_C"/>
</dbReference>
<dbReference type="AlphaFoldDB" id="A0A7I8LG96"/>
<dbReference type="Proteomes" id="UP000663760">
    <property type="component" value="Chromosome 14"/>
</dbReference>
<protein>
    <recommendedName>
        <fullName evidence="4">DNA replication factor Cdt1 C-terminal domain-containing protein</fullName>
    </recommendedName>
</protein>
<dbReference type="GO" id="GO:0005634">
    <property type="term" value="C:nucleus"/>
    <property type="evidence" value="ECO:0007669"/>
    <property type="project" value="TreeGrafter"/>
</dbReference>
<evidence type="ECO:0000256" key="2">
    <source>
        <dbReference type="ARBA" id="ARBA00023306"/>
    </source>
</evidence>
<sequence>MIVSVRLLRLRKRLASFYNVSTQVEILTKNRYLSQKVLDPDERMAEPCSSSVSRISDIAVRESNEDPETHLKDGSRSFSHKACPTEDISSPMKLISEKCETSVNVSQLDDKTPVKPISMPVKLMTETPVLSTPKRPVGTPDVKLTSQTVTPGLSARRALLYSPSKSDEEGSSLQKIAACTGEHVDLGSSGRRALASLPDTFDTITFVFGGSNSSSITKQELVHKIISYNLNVEDRREVEEQLSLLEELVPDWICSKMISTGDLMYCISRASDPKSVRARLVEAL</sequence>
<dbReference type="InterPro" id="IPR045173">
    <property type="entry name" value="Cdt1"/>
</dbReference>
<dbReference type="Gene3D" id="1.10.10.1420">
    <property type="entry name" value="DNA replication factor Cdt1, C-terminal WH domain"/>
    <property type="match status" value="1"/>
</dbReference>
<dbReference type="PANTHER" id="PTHR28637">
    <property type="entry name" value="DNA REPLICATION FACTOR CDT1"/>
    <property type="match status" value="1"/>
</dbReference>
<dbReference type="EMBL" id="LR746277">
    <property type="protein sequence ID" value="CAA7408295.1"/>
    <property type="molecule type" value="Genomic_DNA"/>
</dbReference>
<keyword evidence="6" id="KW-1185">Reference proteome</keyword>
<keyword evidence="2" id="KW-0131">Cell cycle</keyword>
<evidence type="ECO:0000313" key="5">
    <source>
        <dbReference type="EMBL" id="CAA7408295.1"/>
    </source>
</evidence>
<reference evidence="5" key="1">
    <citation type="submission" date="2020-02" db="EMBL/GenBank/DDBJ databases">
        <authorList>
            <person name="Scholz U."/>
            <person name="Mascher M."/>
            <person name="Fiebig A."/>
        </authorList>
    </citation>
    <scope>NUCLEOTIDE SEQUENCE</scope>
</reference>
<gene>
    <name evidence="5" type="ORF">SI8410_14018973</name>
</gene>
<dbReference type="OrthoDB" id="341730at2759"/>
<evidence type="ECO:0000256" key="1">
    <source>
        <dbReference type="ARBA" id="ARBA00008356"/>
    </source>
</evidence>
<accession>A0A7I8LG96</accession>
<evidence type="ECO:0000313" key="6">
    <source>
        <dbReference type="Proteomes" id="UP000663760"/>
    </source>
</evidence>
<evidence type="ECO:0000256" key="3">
    <source>
        <dbReference type="SAM" id="MobiDB-lite"/>
    </source>
</evidence>
<feature type="compositionally biased region" description="Basic and acidic residues" evidence="3">
    <location>
        <begin position="60"/>
        <end position="75"/>
    </location>
</feature>
<dbReference type="GO" id="GO:0070182">
    <property type="term" value="F:DNA polymerase binding"/>
    <property type="evidence" value="ECO:0007669"/>
    <property type="project" value="TreeGrafter"/>
</dbReference>